<proteinExistence type="predicted"/>
<evidence type="ECO:0000313" key="3">
    <source>
        <dbReference type="Proteomes" id="UP001140217"/>
    </source>
</evidence>
<protein>
    <submittedName>
        <fullName evidence="2">Uncharacterized protein</fullName>
    </submittedName>
</protein>
<feature type="non-terminal residue" evidence="2">
    <location>
        <position position="1"/>
    </location>
</feature>
<evidence type="ECO:0000256" key="1">
    <source>
        <dbReference type="SAM" id="MobiDB-lite"/>
    </source>
</evidence>
<organism evidence="2 3">
    <name type="scientific">Coemansia javaensis</name>
    <dbReference type="NCBI Taxonomy" id="2761396"/>
    <lineage>
        <taxon>Eukaryota</taxon>
        <taxon>Fungi</taxon>
        <taxon>Fungi incertae sedis</taxon>
        <taxon>Zoopagomycota</taxon>
        <taxon>Kickxellomycotina</taxon>
        <taxon>Kickxellomycetes</taxon>
        <taxon>Kickxellales</taxon>
        <taxon>Kickxellaceae</taxon>
        <taxon>Coemansia</taxon>
    </lineage>
</organism>
<dbReference type="Proteomes" id="UP001140217">
    <property type="component" value="Unassembled WGS sequence"/>
</dbReference>
<feature type="compositionally biased region" description="Acidic residues" evidence="1">
    <location>
        <begin position="33"/>
        <end position="49"/>
    </location>
</feature>
<feature type="compositionally biased region" description="Basic residues" evidence="1">
    <location>
        <begin position="124"/>
        <end position="136"/>
    </location>
</feature>
<feature type="region of interest" description="Disordered" evidence="1">
    <location>
        <begin position="26"/>
        <end position="102"/>
    </location>
</feature>
<feature type="compositionally biased region" description="Low complexity" evidence="1">
    <location>
        <begin position="50"/>
        <end position="68"/>
    </location>
</feature>
<reference evidence="2" key="1">
    <citation type="submission" date="2022-07" db="EMBL/GenBank/DDBJ databases">
        <title>Phylogenomic reconstructions and comparative analyses of Kickxellomycotina fungi.</title>
        <authorList>
            <person name="Reynolds N.K."/>
            <person name="Stajich J.E."/>
            <person name="Barry K."/>
            <person name="Grigoriev I.V."/>
            <person name="Crous P."/>
            <person name="Smith M.E."/>
        </authorList>
    </citation>
    <scope>NUCLEOTIDE SEQUENCE</scope>
    <source>
        <strain evidence="2">NBRC 105414</strain>
    </source>
</reference>
<sequence length="136" mass="14642">DGENYYLQSVKSKDGYYRTASQKIKFRKRPAGDSDDEMEVGSDDNDNDNDGGAKAQAQAQAQAQARGPAARRGRGGRGGGAAYGREFRAKKAHGDVKRGNVDPYAYVPLNPKTMKRGALSVKGSSKKHKRARVGPA</sequence>
<feature type="compositionally biased region" description="Basic and acidic residues" evidence="1">
    <location>
        <begin position="85"/>
        <end position="100"/>
    </location>
</feature>
<feature type="region of interest" description="Disordered" evidence="1">
    <location>
        <begin position="114"/>
        <end position="136"/>
    </location>
</feature>
<name>A0A9W8H5B5_9FUNG</name>
<evidence type="ECO:0000313" key="2">
    <source>
        <dbReference type="EMBL" id="KAJ2776243.1"/>
    </source>
</evidence>
<dbReference type="EMBL" id="JANBUL010000381">
    <property type="protein sequence ID" value="KAJ2776243.1"/>
    <property type="molecule type" value="Genomic_DNA"/>
</dbReference>
<dbReference type="OrthoDB" id="2192888at2759"/>
<comment type="caution">
    <text evidence="2">The sequence shown here is derived from an EMBL/GenBank/DDBJ whole genome shotgun (WGS) entry which is preliminary data.</text>
</comment>
<accession>A0A9W8H5B5</accession>
<keyword evidence="3" id="KW-1185">Reference proteome</keyword>
<gene>
    <name evidence="2" type="ORF">H4R18_005777</name>
</gene>
<dbReference type="AlphaFoldDB" id="A0A9W8H5B5"/>